<accession>A0ABV0BQ81</accession>
<proteinExistence type="predicted"/>
<dbReference type="Gene3D" id="3.40.630.30">
    <property type="match status" value="1"/>
</dbReference>
<dbReference type="PROSITE" id="PS51186">
    <property type="entry name" value="GNAT"/>
    <property type="match status" value="1"/>
</dbReference>
<dbReference type="Pfam" id="PF24553">
    <property type="entry name" value="Rv0428c_C"/>
    <property type="match status" value="1"/>
</dbReference>
<evidence type="ECO:0000259" key="1">
    <source>
        <dbReference type="PROSITE" id="PS51186"/>
    </source>
</evidence>
<dbReference type="InterPro" id="IPR016181">
    <property type="entry name" value="Acyl_CoA_acyltransferase"/>
</dbReference>
<keyword evidence="3" id="KW-1185">Reference proteome</keyword>
<dbReference type="Proteomes" id="UP001418637">
    <property type="component" value="Unassembled WGS sequence"/>
</dbReference>
<organism evidence="2 3">
    <name type="scientific">Hohaiivirga grylli</name>
    <dbReference type="NCBI Taxonomy" id="3133970"/>
    <lineage>
        <taxon>Bacteria</taxon>
        <taxon>Pseudomonadati</taxon>
        <taxon>Pseudomonadota</taxon>
        <taxon>Alphaproteobacteria</taxon>
        <taxon>Hyphomicrobiales</taxon>
        <taxon>Methylobacteriaceae</taxon>
        <taxon>Hohaiivirga</taxon>
    </lineage>
</organism>
<evidence type="ECO:0000313" key="3">
    <source>
        <dbReference type="Proteomes" id="UP001418637"/>
    </source>
</evidence>
<dbReference type="RefSeq" id="WP_346337726.1">
    <property type="nucleotide sequence ID" value="NZ_JBBYXI010000004.1"/>
</dbReference>
<dbReference type="InterPro" id="IPR000182">
    <property type="entry name" value="GNAT_dom"/>
</dbReference>
<dbReference type="SUPFAM" id="SSF55729">
    <property type="entry name" value="Acyl-CoA N-acyltransferases (Nat)"/>
    <property type="match status" value="1"/>
</dbReference>
<dbReference type="InterPro" id="IPR056935">
    <property type="entry name" value="Rv0428c-like_C"/>
</dbReference>
<name>A0ABV0BQ81_9HYPH</name>
<gene>
    <name evidence="2" type="ORF">WJT86_11530</name>
</gene>
<dbReference type="PANTHER" id="PTHR43072:SF60">
    <property type="entry name" value="L-2,4-DIAMINOBUTYRIC ACID ACETYLTRANSFERASE"/>
    <property type="match status" value="1"/>
</dbReference>
<dbReference type="CDD" id="cd04301">
    <property type="entry name" value="NAT_SF"/>
    <property type="match status" value="1"/>
</dbReference>
<dbReference type="PANTHER" id="PTHR43072">
    <property type="entry name" value="N-ACETYLTRANSFERASE"/>
    <property type="match status" value="1"/>
</dbReference>
<reference evidence="2 3" key="1">
    <citation type="submission" date="2024-04" db="EMBL/GenBank/DDBJ databases">
        <title>A novel species isolated from cricket.</title>
        <authorList>
            <person name="Wang H.-C."/>
        </authorList>
    </citation>
    <scope>NUCLEOTIDE SEQUENCE [LARGE SCALE GENOMIC DNA]</scope>
    <source>
        <strain evidence="2 3">WL0021</strain>
    </source>
</reference>
<sequence length="268" mass="29948">MSDLKLTETLEYRLLNAWPSLECQFYEGWAARFADKYTKRANSASPICPDAALDDALIEYISEQYIAVGQSPIFRLTGLEKAGTDELLAAKGFVEKDPSYCMLHSDLSQFETEDSITISSELTEEWLASSLKSQEKTEETVNITRSIVSRIRQNHGFATLVMDDQPVAWGLGVIERGYIGLYDVVVQPDLRGLGLGKRVLCGLMAWGRERGAQHAYLQVTEANEIARSLYASIGFTDAYRYHYRLKELEVAVVDDEEAAAEKSLPLVG</sequence>
<comment type="caution">
    <text evidence="2">The sequence shown here is derived from an EMBL/GenBank/DDBJ whole genome shotgun (WGS) entry which is preliminary data.</text>
</comment>
<evidence type="ECO:0000313" key="2">
    <source>
        <dbReference type="EMBL" id="MEN3931685.1"/>
    </source>
</evidence>
<feature type="domain" description="N-acetyltransferase" evidence="1">
    <location>
        <begin position="105"/>
        <end position="255"/>
    </location>
</feature>
<protein>
    <submittedName>
        <fullName evidence="2">GNAT family N-acetyltransferase</fullName>
    </submittedName>
</protein>
<dbReference type="EMBL" id="JBBYXI010000004">
    <property type="protein sequence ID" value="MEN3931685.1"/>
    <property type="molecule type" value="Genomic_DNA"/>
</dbReference>